<accession>A0A1X7AD18</accession>
<evidence type="ECO:0000313" key="2">
    <source>
        <dbReference type="Proteomes" id="UP000194012"/>
    </source>
</evidence>
<reference evidence="2" key="1">
    <citation type="submission" date="2017-03" db="EMBL/GenBank/DDBJ databases">
        <authorList>
            <person name="Rodrigo-Torres L."/>
            <person name="Arahal R.D."/>
            <person name="Lucena T."/>
        </authorList>
    </citation>
    <scope>NUCLEOTIDE SEQUENCE [LARGE SCALE GENOMIC DNA]</scope>
    <source>
        <strain evidence="2">CECT 8370</strain>
    </source>
</reference>
<evidence type="ECO:0000313" key="1">
    <source>
        <dbReference type="EMBL" id="SLN76100.1"/>
    </source>
</evidence>
<dbReference type="EMBL" id="FWFJ01000077">
    <property type="protein sequence ID" value="SLN76100.1"/>
    <property type="molecule type" value="Genomic_DNA"/>
</dbReference>
<dbReference type="AlphaFoldDB" id="A0A1X7AD18"/>
<dbReference type="Proteomes" id="UP000194012">
    <property type="component" value="Unassembled WGS sequence"/>
</dbReference>
<protein>
    <submittedName>
        <fullName evidence="1">Uncharacterized protein</fullName>
    </submittedName>
</protein>
<sequence>MSNVAPRMTDIETLHDRLSKLVHGLEAISGKSRDLMLAGAGHPSEAMRAEIAETHLLRRMVFRNDRNEELALEVASGRILRVSQPTSHHLQASLPEIAAQDLSRLSENQISQLAAVLSKFTADLSKLSVEVQILKTGASWPVLGLATNDLFQGHGKPRPPGTTARSTDFMSDFVRDCAPISTAALLMVGDTITVEQGVEAHLESLKTLAHAERVANVGVLQGEADSESAGQCVIFSGHPDAERSILCASQSDSLAILFLNGDVLDEVLNLWMSHSG</sequence>
<name>A0A1X7AD18_9RHOB</name>
<organism evidence="1 2">
    <name type="scientific">Roseovarius gaetbuli</name>
    <dbReference type="NCBI Taxonomy" id="1356575"/>
    <lineage>
        <taxon>Bacteria</taxon>
        <taxon>Pseudomonadati</taxon>
        <taxon>Pseudomonadota</taxon>
        <taxon>Alphaproteobacteria</taxon>
        <taxon>Rhodobacterales</taxon>
        <taxon>Roseobacteraceae</taxon>
        <taxon>Roseovarius</taxon>
    </lineage>
</organism>
<keyword evidence="2" id="KW-1185">Reference proteome</keyword>
<gene>
    <name evidence="1" type="ORF">ROG8370_03846</name>
</gene>
<proteinExistence type="predicted"/>